<dbReference type="Pfam" id="PF00431">
    <property type="entry name" value="CUB"/>
    <property type="match status" value="5"/>
</dbReference>
<accession>A0A8C4RHD5</accession>
<dbReference type="InterPro" id="IPR033116">
    <property type="entry name" value="TRYPSIN_SER"/>
</dbReference>
<dbReference type="PRINTS" id="PR00722">
    <property type="entry name" value="CHYMOTRYPSIN"/>
</dbReference>
<sequence>MEIKILWLDIEKQPLCRSDYLALYSENGDLLGKICGNTPPAPFLTESNKVELQFVSDISYSGKGFELQYTAVLKSGSGCGSIAKLNQPGTIDSFNYPFPYSANSDCIWKVMAGMNQIVKIRFIDFEVEESLDCTYDSVSIFNDFERHLLIAKLCGASIPGPFWSSSNKVLIEFKSDNENHFRGFKASVTFEQPGTQNSIEVKPTKSEEIQVTGHITGTCGVPARPAQWKDSCLGKMEQVVPYSYPWHVGLSYRGVVWCSGAILSRQWIVTAASCFKHPLVDAGYITPGMDTRRRTSFSSLSHWKVVAGDHDYQLDEKTEQVLEVLDILMHPRFTLYSSEYNIAMVKVQEIIVNEYVSPVCLPDRENTLEPSSICILTGRGIIDGQMVSRLQQCYLPIHDSNITSESMKTGKMSNTMLCAGFPGSEIAAFSQGEVGDPLVCLKDGKYTLYGLQSGLTCGERSWLFSRVRVMLDWIEAVQAKESVIPDNVATLDSGECPDDQPLISPEGSFHSPGYPYYYDGCLNCSWTVYSSLNSQVVLDIIEISIMESPNCEKAYLSICEESDDGARHLLGRFCGSLRDITISASQENSVVKVIFVTDHPAKRKGFVINYTIKQIEFSASGKKHKIKKASEEEFNLNAQDVLLLGPADGEIKSPGYPNNYSLNACYSYRIVGQLNTVIRIDFNFFRTSVVHDFCVDYLDIFEGVGSSEKLLGHFYGEGLPPSVKSSVSEVTIVFNASCNFTDSGFVLQYFFLNVSEESINNLGENEKLAACTEFMLLKELPGELKSPNYPKPYYNNLKCVWTIYTTSGHRILVKVKDFSLENGKTGWDKLIIHDGPNVDAVIIDTLSGTQSPRNLISSGNFVTLVLETDASVVGHGFRIEYSDTTQSTNINPTIQDMDKYPCGFPKFRPCETKAKGMQSIEAFPYSMPWVTSLQANGIHYCIGALIHPEWVLAPWHCNFNTIMDKVVLGAYDLSSEVESLQQISVKEKYEHEDSGGFPPSNDIILLHLTRPVQLGDTVIPVCLPEEDVKIDDDWSCLTAGWRNVDPEVKPRNLIQTSVSFLNQSECFEYWGGNVKHFNLCTDPSGSASCIGDSGGVLTCQKGGQHFLIGTVSWGSANCLSTAPAVYTEVSFYRSWIMNITKGVVNF</sequence>
<dbReference type="GeneTree" id="ENSGT00940000157791"/>
<feature type="disulfide bond" evidence="3">
    <location>
        <begin position="79"/>
        <end position="106"/>
    </location>
</feature>
<dbReference type="SMART" id="SM00020">
    <property type="entry name" value="Tryp_SPc"/>
    <property type="match status" value="2"/>
</dbReference>
<dbReference type="InterPro" id="IPR035914">
    <property type="entry name" value="Sperma_CUB_dom_sf"/>
</dbReference>
<dbReference type="Gene3D" id="2.40.10.10">
    <property type="entry name" value="Trypsin-like serine proteases"/>
    <property type="match status" value="2"/>
</dbReference>
<dbReference type="GO" id="GO:0006508">
    <property type="term" value="P:proteolysis"/>
    <property type="evidence" value="ECO:0007669"/>
    <property type="project" value="InterPro"/>
</dbReference>
<dbReference type="AlphaFoldDB" id="A0A8C4RHD5"/>
<feature type="domain" description="CUB" evidence="4">
    <location>
        <begin position="638"/>
        <end position="752"/>
    </location>
</feature>
<feature type="domain" description="Peptidase S1" evidence="5">
    <location>
        <begin position="914"/>
        <end position="1141"/>
    </location>
</feature>
<dbReference type="Ensembl" id="ENSECRT00000002123.1">
    <property type="protein sequence ID" value="ENSECRP00000002095.1"/>
    <property type="gene ID" value="ENSECRG00000001451.1"/>
</dbReference>
<evidence type="ECO:0000256" key="2">
    <source>
        <dbReference type="ARBA" id="ARBA00023157"/>
    </source>
</evidence>
<evidence type="ECO:0000259" key="4">
    <source>
        <dbReference type="PROSITE" id="PS01180"/>
    </source>
</evidence>
<evidence type="ECO:0000313" key="7">
    <source>
        <dbReference type="Proteomes" id="UP000694620"/>
    </source>
</evidence>
<feature type="domain" description="CUB" evidence="4">
    <location>
        <begin position="496"/>
        <end position="613"/>
    </location>
</feature>
<dbReference type="Proteomes" id="UP000694620">
    <property type="component" value="Chromosome 1"/>
</dbReference>
<proteinExistence type="predicted"/>
<keyword evidence="7" id="KW-1185">Reference proteome</keyword>
<evidence type="ECO:0000256" key="1">
    <source>
        <dbReference type="ARBA" id="ARBA00022737"/>
    </source>
</evidence>
<dbReference type="PANTHER" id="PTHR24251">
    <property type="entry name" value="OVOCHYMASE-RELATED"/>
    <property type="match status" value="1"/>
</dbReference>
<dbReference type="SUPFAM" id="SSF50494">
    <property type="entry name" value="Trypsin-like serine proteases"/>
    <property type="match status" value="2"/>
</dbReference>
<dbReference type="PROSITE" id="PS00135">
    <property type="entry name" value="TRYPSIN_SER"/>
    <property type="match status" value="1"/>
</dbReference>
<keyword evidence="2 3" id="KW-1015">Disulfide bond</keyword>
<name>A0A8C4RHD5_ERPCA</name>
<protein>
    <submittedName>
        <fullName evidence="6">Ovochymase-2-like</fullName>
    </submittedName>
</protein>
<comment type="caution">
    <text evidence="3">Lacks conserved residue(s) required for the propagation of feature annotation.</text>
</comment>
<evidence type="ECO:0000259" key="5">
    <source>
        <dbReference type="PROSITE" id="PS50240"/>
    </source>
</evidence>
<dbReference type="Gene3D" id="2.60.120.290">
    <property type="entry name" value="Spermadhesin, CUB domain"/>
    <property type="match status" value="5"/>
</dbReference>
<dbReference type="InterPro" id="IPR009003">
    <property type="entry name" value="Peptidase_S1_PA"/>
</dbReference>
<dbReference type="PANTHER" id="PTHR24251:SF21">
    <property type="entry name" value="OVOCHYMASE-1"/>
    <property type="match status" value="1"/>
</dbReference>
<dbReference type="InterPro" id="IPR000859">
    <property type="entry name" value="CUB_dom"/>
</dbReference>
<dbReference type="SMART" id="SM00042">
    <property type="entry name" value="CUB"/>
    <property type="match status" value="5"/>
</dbReference>
<dbReference type="FunFam" id="2.60.120.290:FF:000005">
    <property type="entry name" value="Procollagen C-endopeptidase enhancer 1"/>
    <property type="match status" value="2"/>
</dbReference>
<dbReference type="Pfam" id="PF00089">
    <property type="entry name" value="Trypsin"/>
    <property type="match status" value="2"/>
</dbReference>
<reference evidence="6" key="1">
    <citation type="submission" date="2021-06" db="EMBL/GenBank/DDBJ databases">
        <authorList>
            <consortium name="Wellcome Sanger Institute Data Sharing"/>
        </authorList>
    </citation>
    <scope>NUCLEOTIDE SEQUENCE [LARGE SCALE GENOMIC DNA]</scope>
</reference>
<reference evidence="6" key="3">
    <citation type="submission" date="2025-09" db="UniProtKB">
        <authorList>
            <consortium name="Ensembl"/>
        </authorList>
    </citation>
    <scope>IDENTIFICATION</scope>
</reference>
<keyword evidence="1" id="KW-0677">Repeat</keyword>
<reference evidence="6" key="2">
    <citation type="submission" date="2025-08" db="UniProtKB">
        <authorList>
            <consortium name="Ensembl"/>
        </authorList>
    </citation>
    <scope>IDENTIFICATION</scope>
</reference>
<feature type="domain" description="CUB" evidence="4">
    <location>
        <begin position="79"/>
        <end position="191"/>
    </location>
</feature>
<dbReference type="CDD" id="cd00190">
    <property type="entry name" value="Tryp_SPc"/>
    <property type="match status" value="2"/>
</dbReference>
<organism evidence="6 7">
    <name type="scientific">Erpetoichthys calabaricus</name>
    <name type="common">Rope fish</name>
    <name type="synonym">Calamoichthys calabaricus</name>
    <dbReference type="NCBI Taxonomy" id="27687"/>
    <lineage>
        <taxon>Eukaryota</taxon>
        <taxon>Metazoa</taxon>
        <taxon>Chordata</taxon>
        <taxon>Craniata</taxon>
        <taxon>Vertebrata</taxon>
        <taxon>Euteleostomi</taxon>
        <taxon>Actinopterygii</taxon>
        <taxon>Polypteriformes</taxon>
        <taxon>Polypteridae</taxon>
        <taxon>Erpetoichthys</taxon>
    </lineage>
</organism>
<feature type="domain" description="CUB" evidence="4">
    <location>
        <begin position="771"/>
        <end position="884"/>
    </location>
</feature>
<dbReference type="InterPro" id="IPR001314">
    <property type="entry name" value="Peptidase_S1A"/>
</dbReference>
<evidence type="ECO:0000313" key="6">
    <source>
        <dbReference type="Ensembl" id="ENSECRP00000002095.1"/>
    </source>
</evidence>
<dbReference type="CDD" id="cd00041">
    <property type="entry name" value="CUB"/>
    <property type="match status" value="5"/>
</dbReference>
<dbReference type="InterPro" id="IPR001254">
    <property type="entry name" value="Trypsin_dom"/>
</dbReference>
<dbReference type="PROSITE" id="PS01180">
    <property type="entry name" value="CUB"/>
    <property type="match status" value="5"/>
</dbReference>
<dbReference type="SUPFAM" id="SSF49854">
    <property type="entry name" value="Spermadhesin, CUB domain"/>
    <property type="match status" value="5"/>
</dbReference>
<feature type="domain" description="CUB" evidence="4">
    <location>
        <begin position="1"/>
        <end position="72"/>
    </location>
</feature>
<dbReference type="GO" id="GO:0004252">
    <property type="term" value="F:serine-type endopeptidase activity"/>
    <property type="evidence" value="ECO:0007669"/>
    <property type="project" value="InterPro"/>
</dbReference>
<feature type="domain" description="Peptidase S1" evidence="5">
    <location>
        <begin position="232"/>
        <end position="479"/>
    </location>
</feature>
<dbReference type="PROSITE" id="PS50240">
    <property type="entry name" value="TRYPSIN_DOM"/>
    <property type="match status" value="2"/>
</dbReference>
<dbReference type="InterPro" id="IPR043504">
    <property type="entry name" value="Peptidase_S1_PA_chymotrypsin"/>
</dbReference>
<evidence type="ECO:0000256" key="3">
    <source>
        <dbReference type="PROSITE-ProRule" id="PRU00059"/>
    </source>
</evidence>